<dbReference type="InterPro" id="IPR046341">
    <property type="entry name" value="SET_dom_sf"/>
</dbReference>
<dbReference type="EMBL" id="GL379787">
    <property type="protein sequence ID" value="EGT31164.1"/>
    <property type="molecule type" value="Genomic_DNA"/>
</dbReference>
<feature type="domain" description="SET" evidence="7">
    <location>
        <begin position="1022"/>
        <end position="1137"/>
    </location>
</feature>
<dbReference type="SUPFAM" id="SSF82199">
    <property type="entry name" value="SET domain"/>
    <property type="match status" value="1"/>
</dbReference>
<evidence type="ECO:0000256" key="3">
    <source>
        <dbReference type="ARBA" id="ARBA00022691"/>
    </source>
</evidence>
<dbReference type="GO" id="GO:0046976">
    <property type="term" value="F:histone H3K27 methyltransferase activity"/>
    <property type="evidence" value="ECO:0007669"/>
    <property type="project" value="UniProtKB-ARBA"/>
</dbReference>
<dbReference type="STRING" id="135651.G0M8U9"/>
<dbReference type="Gene3D" id="2.170.270.10">
    <property type="entry name" value="SET domain"/>
    <property type="match status" value="1"/>
</dbReference>
<evidence type="ECO:0000256" key="5">
    <source>
        <dbReference type="ARBA" id="ARBA00023163"/>
    </source>
</evidence>
<proteinExistence type="predicted"/>
<dbReference type="InParanoid" id="G0M8U9"/>
<dbReference type="PANTHER" id="PTHR45747">
    <property type="entry name" value="HISTONE-LYSINE N-METHYLTRANSFERASE E(Z)"/>
    <property type="match status" value="1"/>
</dbReference>
<dbReference type="OrthoDB" id="6141102at2759"/>
<evidence type="ECO:0000259" key="7">
    <source>
        <dbReference type="PROSITE" id="PS50280"/>
    </source>
</evidence>
<dbReference type="GO" id="GO:0035098">
    <property type="term" value="C:ESC/E(Z) complex"/>
    <property type="evidence" value="ECO:0007669"/>
    <property type="project" value="TreeGrafter"/>
</dbReference>
<dbReference type="AlphaFoldDB" id="G0M8U9"/>
<keyword evidence="1" id="KW-0489">Methyltransferase</keyword>
<evidence type="ECO:0000256" key="2">
    <source>
        <dbReference type="ARBA" id="ARBA00022679"/>
    </source>
</evidence>
<dbReference type="eggNOG" id="KOG1079">
    <property type="taxonomic scope" value="Eukaryota"/>
</dbReference>
<dbReference type="HOGENOM" id="CLU_270542_0_0_1"/>
<accession>G0M8U9</accession>
<feature type="region of interest" description="Disordered" evidence="6">
    <location>
        <begin position="1149"/>
        <end position="1203"/>
    </location>
</feature>
<dbReference type="GO" id="GO:0003682">
    <property type="term" value="F:chromatin binding"/>
    <property type="evidence" value="ECO:0007669"/>
    <property type="project" value="TreeGrafter"/>
</dbReference>
<feature type="compositionally biased region" description="Basic and acidic residues" evidence="6">
    <location>
        <begin position="512"/>
        <end position="529"/>
    </location>
</feature>
<dbReference type="SMART" id="SM00317">
    <property type="entry name" value="SET"/>
    <property type="match status" value="1"/>
</dbReference>
<evidence type="ECO:0000313" key="10">
    <source>
        <dbReference type="Proteomes" id="UP000008068"/>
    </source>
</evidence>
<dbReference type="InterPro" id="IPR001214">
    <property type="entry name" value="SET_dom"/>
</dbReference>
<feature type="compositionally biased region" description="Acidic residues" evidence="6">
    <location>
        <begin position="586"/>
        <end position="603"/>
    </location>
</feature>
<dbReference type="InterPro" id="IPR045318">
    <property type="entry name" value="EZH1/2-like"/>
</dbReference>
<organism evidence="10">
    <name type="scientific">Caenorhabditis brenneri</name>
    <name type="common">Nematode worm</name>
    <dbReference type="NCBI Taxonomy" id="135651"/>
    <lineage>
        <taxon>Eukaryota</taxon>
        <taxon>Metazoa</taxon>
        <taxon>Ecdysozoa</taxon>
        <taxon>Nematoda</taxon>
        <taxon>Chromadorea</taxon>
        <taxon>Rhabditida</taxon>
        <taxon>Rhabditina</taxon>
        <taxon>Rhabditomorpha</taxon>
        <taxon>Rhabditoidea</taxon>
        <taxon>Rhabditidae</taxon>
        <taxon>Peloderinae</taxon>
        <taxon>Caenorhabditis</taxon>
    </lineage>
</organism>
<dbReference type="GO" id="GO:0031507">
    <property type="term" value="P:heterochromatin formation"/>
    <property type="evidence" value="ECO:0007669"/>
    <property type="project" value="TreeGrafter"/>
</dbReference>
<evidence type="ECO:0000256" key="6">
    <source>
        <dbReference type="SAM" id="MobiDB-lite"/>
    </source>
</evidence>
<evidence type="ECO:0000313" key="9">
    <source>
        <dbReference type="EMBL" id="EGT31164.1"/>
    </source>
</evidence>
<keyword evidence="3" id="KW-0949">S-adenosyl-L-methionine</keyword>
<evidence type="ECO:0000256" key="1">
    <source>
        <dbReference type="ARBA" id="ARBA00022603"/>
    </source>
</evidence>
<name>G0M8U9_CAEBE</name>
<gene>
    <name evidence="9" type="ORF">CAEBREN_15705</name>
</gene>
<dbReference type="GO" id="GO:0032259">
    <property type="term" value="P:methylation"/>
    <property type="evidence" value="ECO:0007669"/>
    <property type="project" value="UniProtKB-KW"/>
</dbReference>
<dbReference type="PANTHER" id="PTHR45747:SF4">
    <property type="entry name" value="HISTONE-LYSINE N-METHYLTRANSFERASE E(Z)"/>
    <property type="match status" value="1"/>
</dbReference>
<feature type="domain" description="CXC" evidence="8">
    <location>
        <begin position="905"/>
        <end position="1015"/>
    </location>
</feature>
<protein>
    <submittedName>
        <fullName evidence="9">Uncharacterized protein</fullName>
    </submittedName>
</protein>
<dbReference type="PROSITE" id="PS51633">
    <property type="entry name" value="CXC"/>
    <property type="match status" value="1"/>
</dbReference>
<feature type="compositionally biased region" description="Polar residues" evidence="6">
    <location>
        <begin position="1192"/>
        <end position="1203"/>
    </location>
</feature>
<evidence type="ECO:0000259" key="8">
    <source>
        <dbReference type="PROSITE" id="PS51633"/>
    </source>
</evidence>
<dbReference type="Proteomes" id="UP000008068">
    <property type="component" value="Unassembled WGS sequence"/>
</dbReference>
<dbReference type="PROSITE" id="PS50280">
    <property type="entry name" value="SET"/>
    <property type="match status" value="1"/>
</dbReference>
<feature type="region of interest" description="Disordered" evidence="6">
    <location>
        <begin position="463"/>
        <end position="529"/>
    </location>
</feature>
<dbReference type="InterPro" id="IPR009497">
    <property type="entry name" value="Regulator_protein_PHA-1"/>
</dbReference>
<keyword evidence="10" id="KW-1185">Reference proteome</keyword>
<feature type="compositionally biased region" description="Basic residues" evidence="6">
    <location>
        <begin position="493"/>
        <end position="505"/>
    </location>
</feature>
<keyword evidence="2" id="KW-0808">Transferase</keyword>
<dbReference type="Pfam" id="PF00856">
    <property type="entry name" value="SET"/>
    <property type="match status" value="1"/>
</dbReference>
<feature type="region of interest" description="Disordered" evidence="6">
    <location>
        <begin position="586"/>
        <end position="611"/>
    </location>
</feature>
<reference evidence="10" key="1">
    <citation type="submission" date="2011-07" db="EMBL/GenBank/DDBJ databases">
        <authorList>
            <consortium name="Caenorhabditis brenneri Sequencing and Analysis Consortium"/>
            <person name="Wilson R.K."/>
        </authorList>
    </citation>
    <scope>NUCLEOTIDE SEQUENCE [LARGE SCALE GENOMIC DNA]</scope>
    <source>
        <strain evidence="10">PB2801</strain>
    </source>
</reference>
<dbReference type="InterPro" id="IPR026489">
    <property type="entry name" value="CXC_dom"/>
</dbReference>
<sequence length="1203" mass="137638">MEFPTYPLTTRIAQDSFILEMIFNRFEDGLMSNLHVRSVCKEWNRLCLKLVEKEHRRVDIRLVCGKHTNQYVYVNWKPVQRAMLECYFDFLTCITGVQVEEVKLERGFELGYMKEKEFHDSILKSLIKDGKKLKKVTGLTEICKLCDDCLNLAKRCSEFGPISKIKKMIGFEQPKHFKRLIVDDLFLESIANHCVNNSRSVAQCDKVLIETVTKMNIACSKLSICLDEARTTRHSSFDRDQINLPRPVLDAILKIWRVKTVEIKPINNGFTPIHNDEWTLSKYLQCFRFNNPSNEALVLKESVKIPHVHLDLSESLYWARDLGSQLPDRTVHRGYENSIANIKKVFKCDEISIDIASRHAFNRAFVENILRVSRLSNHENLKINIQMLADNLSIVDGKIIVPHDLERYRLLDPPNPLYIRGAGSDPKRFKTKKYIGTRCKFMDSVRNLKVNVNVFNFDPACRPQSTLEMNEDDDRKPSTSDANQKTSEASKEKAKKSSVKRKAPAKKPASSKKPEPKAPKKTRKSADWHDVKVETRKKFVPFYAPDSILTDELDEKWIKTIEEVAKSVTTMKIDAIKDEFDNLFSDDEEQNSEGEIDEENEQDDPIRNLPAPKVVASAPPVETEPIEMIYFEPISANVKGRNELQLSNTPLVDEQTKDMAICSGVYKVFDGGVHGYLEEKFESSQEIIFKIMTRILEKKNANFNPDFFYYSMYRIFPNTGCQKEMAEMYPKLARLFAKDEDDLKRLLALEDWKVGKVEKEEKPLDYKHPLSEGNYLFKSISLTHDDNHCSPNCYKGISDEDKKKLLKRFEPVADTIRLYLRKNCTRADAPFLNSLVLNDEEEMIADFCAVSKQFDTRTCAEWAVYVIKLAKPTAAQEKLKSHVEQYNTFLSRTAKNVAMSQKEMKKKRAENGDSDQEDLDEGAILKTCTRLRPCCHFGPCGPDIPKCSCGRVCSVFCQCDDNCPQKYPGCMCAANKCGSTSCQCRKMSWECIEGACHSCLKPTAENPQPWCQNHLMTLKKGKLVEIGKSIIAGTGAFLKEDANANDYLGEYTGEYISEEETERRGKIYELSVSYILGLPWQQGSIDATRAGNVFRFVNHSTTPNCRVVIRLVHGKPIAGFYAKKKIEAGTELTFDYDYNDHHVIKYFQSKPKDRVPKMKKMMKSPSSSPSPPPPPPRKRRKKNDPKDDDPNEPSTSSKAVSHG</sequence>
<keyword evidence="5" id="KW-0804">Transcription</keyword>
<dbReference type="Pfam" id="PF06542">
    <property type="entry name" value="PHA-1"/>
    <property type="match status" value="1"/>
</dbReference>
<evidence type="ECO:0000256" key="4">
    <source>
        <dbReference type="ARBA" id="ARBA00023015"/>
    </source>
</evidence>
<keyword evidence="4" id="KW-0805">Transcription regulation</keyword>